<keyword evidence="10" id="KW-0732">Signal</keyword>
<dbReference type="EnsemblMetazoa" id="PPA35812.1">
    <property type="protein sequence ID" value="PPA35812.1"/>
    <property type="gene ID" value="WBGene00274181"/>
</dbReference>
<dbReference type="SUPFAM" id="SSF53597">
    <property type="entry name" value="Dihydrofolate reductase-like"/>
    <property type="match status" value="1"/>
</dbReference>
<evidence type="ECO:0000256" key="7">
    <source>
        <dbReference type="ARBA" id="ARBA00025154"/>
    </source>
</evidence>
<reference evidence="12" key="1">
    <citation type="journal article" date="2008" name="Nat. Genet.">
        <title>The Pristionchus pacificus genome provides a unique perspective on nematode lifestyle and parasitism.</title>
        <authorList>
            <person name="Dieterich C."/>
            <person name="Clifton S.W."/>
            <person name="Schuster L.N."/>
            <person name="Chinwalla A."/>
            <person name="Delehaunty K."/>
            <person name="Dinkelacker I."/>
            <person name="Fulton L."/>
            <person name="Fulton R."/>
            <person name="Godfrey J."/>
            <person name="Minx P."/>
            <person name="Mitreva M."/>
            <person name="Roeseler W."/>
            <person name="Tian H."/>
            <person name="Witte H."/>
            <person name="Yang S.P."/>
            <person name="Wilson R.K."/>
            <person name="Sommer R.J."/>
        </authorList>
    </citation>
    <scope>NUCLEOTIDE SEQUENCE [LARGE SCALE GENOMIC DNA]</scope>
    <source>
        <strain evidence="12">PS312</strain>
    </source>
</reference>
<feature type="compositionally biased region" description="Low complexity" evidence="9">
    <location>
        <begin position="234"/>
        <end position="250"/>
    </location>
</feature>
<dbReference type="PROSITE" id="PS51330">
    <property type="entry name" value="DHFR_2"/>
    <property type="match status" value="1"/>
</dbReference>
<dbReference type="PRINTS" id="PR00070">
    <property type="entry name" value="DHFR"/>
</dbReference>
<dbReference type="EC" id="1.5.1.3" evidence="2"/>
<gene>
    <name evidence="11" type="primary">WBGene00274181</name>
</gene>
<dbReference type="GO" id="GO:0050661">
    <property type="term" value="F:NADP binding"/>
    <property type="evidence" value="ECO:0000318"/>
    <property type="project" value="GO_Central"/>
</dbReference>
<evidence type="ECO:0000256" key="4">
    <source>
        <dbReference type="ARBA" id="ARBA00022563"/>
    </source>
</evidence>
<evidence type="ECO:0000313" key="12">
    <source>
        <dbReference type="Proteomes" id="UP000005239"/>
    </source>
</evidence>
<comment type="function">
    <text evidence="7">Bifunctional enzyme. Involved in de novo dTMP biosynthesis. Key enzyme in folate metabolism. Catalyzes an essential reaction for de novo glycine and purine synthesis, DNA precursor synthesis, and for the conversion of dUMP to dTMP.</text>
</comment>
<dbReference type="Pfam" id="PF00186">
    <property type="entry name" value="DHFR_1"/>
    <property type="match status" value="1"/>
</dbReference>
<dbReference type="FunFam" id="3.40.430.10:FF:000007">
    <property type="entry name" value="Bifunctional dihydrofolate reductase-thymidylate synthase"/>
    <property type="match status" value="1"/>
</dbReference>
<dbReference type="InterPro" id="IPR058599">
    <property type="entry name" value="PHAT_Smg/ZCCHC2-like"/>
</dbReference>
<dbReference type="GO" id="GO:0046655">
    <property type="term" value="P:folic acid metabolic process"/>
    <property type="evidence" value="ECO:0000318"/>
    <property type="project" value="GO_Central"/>
</dbReference>
<dbReference type="InterPro" id="IPR012259">
    <property type="entry name" value="DHFR"/>
</dbReference>
<dbReference type="GO" id="GO:0005739">
    <property type="term" value="C:mitochondrion"/>
    <property type="evidence" value="ECO:0000318"/>
    <property type="project" value="GO_Central"/>
</dbReference>
<organism evidence="11 12">
    <name type="scientific">Pristionchus pacificus</name>
    <name type="common">Parasitic nematode worm</name>
    <dbReference type="NCBI Taxonomy" id="54126"/>
    <lineage>
        <taxon>Eukaryota</taxon>
        <taxon>Metazoa</taxon>
        <taxon>Ecdysozoa</taxon>
        <taxon>Nematoda</taxon>
        <taxon>Chromadorea</taxon>
        <taxon>Rhabditida</taxon>
        <taxon>Rhabditina</taxon>
        <taxon>Diplogasteromorpha</taxon>
        <taxon>Diplogasteroidea</taxon>
        <taxon>Neodiplogasteridae</taxon>
        <taxon>Pristionchus</taxon>
    </lineage>
</organism>
<dbReference type="GO" id="GO:0035091">
    <property type="term" value="F:phosphatidylinositol binding"/>
    <property type="evidence" value="ECO:0007669"/>
    <property type="project" value="InterPro"/>
</dbReference>
<comment type="catalytic activity">
    <reaction evidence="8">
        <text>(6S)-5,6,7,8-tetrahydrofolate + NADP(+) = 7,8-dihydrofolate + NADPH + H(+)</text>
        <dbReference type="Rhea" id="RHEA:15009"/>
        <dbReference type="ChEBI" id="CHEBI:15378"/>
        <dbReference type="ChEBI" id="CHEBI:57451"/>
        <dbReference type="ChEBI" id="CHEBI:57453"/>
        <dbReference type="ChEBI" id="CHEBI:57783"/>
        <dbReference type="ChEBI" id="CHEBI:58349"/>
        <dbReference type="EC" id="1.5.1.3"/>
    </reaction>
</comment>
<dbReference type="AlphaFoldDB" id="A0A2A6BKN1"/>
<accession>A0A8R1UQ44</accession>
<feature type="chain" id="PRO_5043444765" description="Bifunctional dihydrofolate reductase-thymidylate synthase" evidence="10">
    <location>
        <begin position="19"/>
        <end position="678"/>
    </location>
</feature>
<feature type="signal peptide" evidence="10">
    <location>
        <begin position="1"/>
        <end position="18"/>
    </location>
</feature>
<evidence type="ECO:0000256" key="8">
    <source>
        <dbReference type="ARBA" id="ARBA00048873"/>
    </source>
</evidence>
<dbReference type="Pfam" id="PF26034">
    <property type="entry name" value="PHAT_SMAUG"/>
    <property type="match status" value="1"/>
</dbReference>
<dbReference type="InterPro" id="IPR001796">
    <property type="entry name" value="DHFR_dom"/>
</dbReference>
<keyword evidence="4" id="KW-0554">One-carbon metabolism</keyword>
<dbReference type="InterPro" id="IPR036871">
    <property type="entry name" value="PX_dom_sf"/>
</dbReference>
<dbReference type="InterPro" id="IPR024072">
    <property type="entry name" value="DHFR-like_dom_sf"/>
</dbReference>
<dbReference type="GO" id="GO:0004146">
    <property type="term" value="F:dihydrofolate reductase activity"/>
    <property type="evidence" value="ECO:0000318"/>
    <property type="project" value="GO_Central"/>
</dbReference>
<dbReference type="PANTHER" id="PTHR48069:SF3">
    <property type="entry name" value="DIHYDROFOLATE REDUCTASE"/>
    <property type="match status" value="1"/>
</dbReference>
<keyword evidence="12" id="KW-1185">Reference proteome</keyword>
<name>A0A2A6BKN1_PRIPA</name>
<accession>A0A2A6BKN1</accession>
<evidence type="ECO:0000256" key="10">
    <source>
        <dbReference type="SAM" id="SignalP"/>
    </source>
</evidence>
<feature type="compositionally biased region" description="Polar residues" evidence="9">
    <location>
        <begin position="197"/>
        <end position="215"/>
    </location>
</feature>
<evidence type="ECO:0000256" key="2">
    <source>
        <dbReference type="ARBA" id="ARBA00012856"/>
    </source>
</evidence>
<sequence>MKRMTHGLMMDLIVAVDAAGGIGKNGIIPWKLRKDMDHFVKKTSGDNDPSQVPPKRNAVIMGRKCWDSIPPNFKPLKGRLNIVLSKTMPEETTPDHWVRNSLDNAMRELADKMEDLKIERVWNIGGAEIYKWGLERGIISTIEITKIHQNFDADVMMPDINWENFRKVASSEEQEEKGVKFTFETYHKATMVKKKNTGSSQQNGPTAVESKQQNGHSKEPGTPSTINSGLTPKINGVSNGSAISNGISNGHAGLKKANNRKAPTSETASSSQCSGSDLEKRHHDKKKPMRDHECQVDLSVDDDLVEKFARLKEWRKMETLGELVSLLTPVQRKLMEAMLRGSTAHANSSTESYERRINTPRSLEAVCLKESMERQREMYLPTLSLLTPCNRQSAAVLLGQIRKFVQDLPRLQHGKNEEKVQSQTEEVLAMVVTSLHHPAFSVDAQMELAKMRDRLKTMLHDLIPYTQGQSKEELAPTIKCMHCLECKEEEQEVVLELLWTDGMMTYACRTIKQMHEMHRRLLDVFGMEKRDKDRALPYFPRTENYLSMRNYIEELANLPARMLLDVKFAEEFADTRIFSAQLSSAPVNHAPVTRRRRTEEPADDPNMNDIALGILPTVYVPPLPRSPDMPSCPYCAGYHVLEQCPTLVIKGEYVNSKAAVTNGIGPASWTNMRCNCCR</sequence>
<dbReference type="Proteomes" id="UP000005239">
    <property type="component" value="Unassembled WGS sequence"/>
</dbReference>
<evidence type="ECO:0000256" key="5">
    <source>
        <dbReference type="ARBA" id="ARBA00022857"/>
    </source>
</evidence>
<dbReference type="Gene3D" id="3.30.1520.10">
    <property type="entry name" value="Phox-like domain"/>
    <property type="match status" value="1"/>
</dbReference>
<dbReference type="CDD" id="cd00209">
    <property type="entry name" value="DHFR"/>
    <property type="match status" value="1"/>
</dbReference>
<feature type="compositionally biased region" description="Polar residues" evidence="9">
    <location>
        <begin position="261"/>
        <end position="275"/>
    </location>
</feature>
<dbReference type="GO" id="GO:0046452">
    <property type="term" value="P:dihydrofolate metabolic process"/>
    <property type="evidence" value="ECO:0000318"/>
    <property type="project" value="GO_Central"/>
</dbReference>
<feature type="region of interest" description="Disordered" evidence="9">
    <location>
        <begin position="194"/>
        <end position="293"/>
    </location>
</feature>
<dbReference type="PROSITE" id="PS00075">
    <property type="entry name" value="DHFR_1"/>
    <property type="match status" value="1"/>
</dbReference>
<protein>
    <recommendedName>
        <fullName evidence="3">Bifunctional dihydrofolate reductase-thymidylate synthase</fullName>
        <ecNumber evidence="2">1.5.1.3</ecNumber>
    </recommendedName>
</protein>
<dbReference type="Gene3D" id="3.40.430.10">
    <property type="entry name" value="Dihydrofolate Reductase, subunit A"/>
    <property type="match status" value="1"/>
</dbReference>
<reference evidence="11" key="2">
    <citation type="submission" date="2022-06" db="UniProtKB">
        <authorList>
            <consortium name="EnsemblMetazoa"/>
        </authorList>
    </citation>
    <scope>IDENTIFICATION</scope>
    <source>
        <strain evidence="11">PS312</strain>
    </source>
</reference>
<evidence type="ECO:0000256" key="9">
    <source>
        <dbReference type="SAM" id="MobiDB-lite"/>
    </source>
</evidence>
<dbReference type="PANTHER" id="PTHR48069">
    <property type="entry name" value="DIHYDROFOLATE REDUCTASE"/>
    <property type="match status" value="1"/>
</dbReference>
<evidence type="ECO:0000256" key="1">
    <source>
        <dbReference type="ARBA" id="ARBA00004903"/>
    </source>
</evidence>
<keyword evidence="5" id="KW-0521">NADP</keyword>
<dbReference type="SUPFAM" id="SSF64268">
    <property type="entry name" value="PX domain"/>
    <property type="match status" value="1"/>
</dbReference>
<keyword evidence="6" id="KW-0560">Oxidoreductase</keyword>
<evidence type="ECO:0000256" key="3">
    <source>
        <dbReference type="ARBA" id="ARBA00019798"/>
    </source>
</evidence>
<evidence type="ECO:0000256" key="6">
    <source>
        <dbReference type="ARBA" id="ARBA00023002"/>
    </source>
</evidence>
<evidence type="ECO:0000313" key="11">
    <source>
        <dbReference type="EnsemblMetazoa" id="PPA35812.1"/>
    </source>
</evidence>
<proteinExistence type="predicted"/>
<dbReference type="InterPro" id="IPR017925">
    <property type="entry name" value="DHFR_CS"/>
</dbReference>
<comment type="pathway">
    <text evidence="1">Cofactor biosynthesis; tetrahydrofolate biosynthesis; 5,6,7,8-tetrahydrofolate from 7,8-dihydrofolate: step 1/1.</text>
</comment>
<dbReference type="GO" id="GO:0006730">
    <property type="term" value="P:one-carbon metabolic process"/>
    <property type="evidence" value="ECO:0007669"/>
    <property type="project" value="UniProtKB-KW"/>
</dbReference>
<dbReference type="GO" id="GO:0046654">
    <property type="term" value="P:tetrahydrofolate biosynthetic process"/>
    <property type="evidence" value="ECO:0000318"/>
    <property type="project" value="GO_Central"/>
</dbReference>